<sequence>MFLSLLFGFFLSLPLPTTLSSELEIQEPVSYLPDLTFLTPLNLVAGDKCYASSCSKDLLPFSPDDLGSHPGVCTSPPVPFRRHQGLQKHLLPENWGFNRVADAEVLDRCRHPEQLFCLGEE</sequence>
<evidence type="ECO:0000256" key="1">
    <source>
        <dbReference type="SAM" id="SignalP"/>
    </source>
</evidence>
<dbReference type="AlphaFoldDB" id="A0A4Y2APS9"/>
<feature type="chain" id="PRO_5021422356" evidence="1">
    <location>
        <begin position="21"/>
        <end position="121"/>
    </location>
</feature>
<proteinExistence type="predicted"/>
<dbReference type="EMBL" id="BGPR01000024">
    <property type="protein sequence ID" value="GBL81014.1"/>
    <property type="molecule type" value="Genomic_DNA"/>
</dbReference>
<evidence type="ECO:0000313" key="3">
    <source>
        <dbReference type="Proteomes" id="UP000499080"/>
    </source>
</evidence>
<gene>
    <name evidence="2" type="ORF">AVEN_83101_1</name>
</gene>
<keyword evidence="1" id="KW-0732">Signal</keyword>
<organism evidence="2 3">
    <name type="scientific">Araneus ventricosus</name>
    <name type="common">Orbweaver spider</name>
    <name type="synonym">Epeira ventricosa</name>
    <dbReference type="NCBI Taxonomy" id="182803"/>
    <lineage>
        <taxon>Eukaryota</taxon>
        <taxon>Metazoa</taxon>
        <taxon>Ecdysozoa</taxon>
        <taxon>Arthropoda</taxon>
        <taxon>Chelicerata</taxon>
        <taxon>Arachnida</taxon>
        <taxon>Araneae</taxon>
        <taxon>Araneomorphae</taxon>
        <taxon>Entelegynae</taxon>
        <taxon>Araneoidea</taxon>
        <taxon>Araneidae</taxon>
        <taxon>Araneus</taxon>
    </lineage>
</organism>
<name>A0A4Y2APS9_ARAVE</name>
<evidence type="ECO:0000313" key="2">
    <source>
        <dbReference type="EMBL" id="GBL81014.1"/>
    </source>
</evidence>
<keyword evidence="3" id="KW-1185">Reference proteome</keyword>
<comment type="caution">
    <text evidence="2">The sequence shown here is derived from an EMBL/GenBank/DDBJ whole genome shotgun (WGS) entry which is preliminary data.</text>
</comment>
<feature type="signal peptide" evidence="1">
    <location>
        <begin position="1"/>
        <end position="20"/>
    </location>
</feature>
<accession>A0A4Y2APS9</accession>
<reference evidence="2 3" key="1">
    <citation type="journal article" date="2019" name="Sci. Rep.">
        <title>Orb-weaving spider Araneus ventricosus genome elucidates the spidroin gene catalogue.</title>
        <authorList>
            <person name="Kono N."/>
            <person name="Nakamura H."/>
            <person name="Ohtoshi R."/>
            <person name="Moran D.A.P."/>
            <person name="Shinohara A."/>
            <person name="Yoshida Y."/>
            <person name="Fujiwara M."/>
            <person name="Mori M."/>
            <person name="Tomita M."/>
            <person name="Arakawa K."/>
        </authorList>
    </citation>
    <scope>NUCLEOTIDE SEQUENCE [LARGE SCALE GENOMIC DNA]</scope>
</reference>
<dbReference type="Proteomes" id="UP000499080">
    <property type="component" value="Unassembled WGS sequence"/>
</dbReference>
<protein>
    <submittedName>
        <fullName evidence="2">Uncharacterized protein</fullName>
    </submittedName>
</protein>